<evidence type="ECO:0000256" key="8">
    <source>
        <dbReference type="ARBA" id="ARBA00023163"/>
    </source>
</evidence>
<keyword evidence="5 12" id="KW-1133">Transmembrane helix</keyword>
<dbReference type="Proteomes" id="UP000293342">
    <property type="component" value="Unassembled WGS sequence"/>
</dbReference>
<evidence type="ECO:0000256" key="4">
    <source>
        <dbReference type="ARBA" id="ARBA00022692"/>
    </source>
</evidence>
<comment type="caution">
    <text evidence="15">The sequence shown here is derived from an EMBL/GenBank/DDBJ whole genome shotgun (WGS) entry which is preliminary data.</text>
</comment>
<proteinExistence type="predicted"/>
<evidence type="ECO:0000256" key="2">
    <source>
        <dbReference type="ARBA" id="ARBA00004236"/>
    </source>
</evidence>
<sequence>MTESDVHTLTGPYVLDALPEDERTLFEAHLAGCTFCATEVAELREAAVKLATQVATPPPPSLKPNVLAAIDHVRQVPPLVAGHRGAPARKRFTRRSVLTLAAAALAVAGVGGVAVDQYREKTDAVQANDQITAVLAQPDARTVRGPVAGGGQATIVMSPSADEAVVVLNDLPRLRAGRTWQLWMIDPSKTAHSVGLASGDVTRVLDGSVTGMIAFGLTNEPDGGSATPSQPAAATIPMT</sequence>
<evidence type="ECO:0000256" key="3">
    <source>
        <dbReference type="ARBA" id="ARBA00022475"/>
    </source>
</evidence>
<name>A0A4R0JFY2_9ACTN</name>
<dbReference type="PANTHER" id="PTHR37461:SF1">
    <property type="entry name" value="ANTI-SIGMA-K FACTOR RSKA"/>
    <property type="match status" value="1"/>
</dbReference>
<feature type="region of interest" description="Disordered" evidence="11">
    <location>
        <begin position="219"/>
        <end position="239"/>
    </location>
</feature>
<gene>
    <name evidence="15" type="ORF">E0H75_31635</name>
</gene>
<evidence type="ECO:0000256" key="5">
    <source>
        <dbReference type="ARBA" id="ARBA00022989"/>
    </source>
</evidence>
<evidence type="ECO:0000256" key="9">
    <source>
        <dbReference type="ARBA" id="ARBA00029829"/>
    </source>
</evidence>
<dbReference type="RefSeq" id="WP_131517371.1">
    <property type="nucleotide sequence ID" value="NZ_SJKD01000008.1"/>
</dbReference>
<evidence type="ECO:0000313" key="16">
    <source>
        <dbReference type="Proteomes" id="UP000293342"/>
    </source>
</evidence>
<dbReference type="GO" id="GO:0016989">
    <property type="term" value="F:sigma factor antagonist activity"/>
    <property type="evidence" value="ECO:0007669"/>
    <property type="project" value="TreeGrafter"/>
</dbReference>
<comment type="subcellular location">
    <subcellularLocation>
        <location evidence="2">Cell membrane</location>
    </subcellularLocation>
    <subcellularLocation>
        <location evidence="1">Membrane</location>
        <topology evidence="1">Single-pass membrane protein</topology>
    </subcellularLocation>
</comment>
<evidence type="ECO:0000259" key="13">
    <source>
        <dbReference type="Pfam" id="PF10099"/>
    </source>
</evidence>
<dbReference type="InterPro" id="IPR041916">
    <property type="entry name" value="Anti_sigma_zinc_sf"/>
</dbReference>
<reference evidence="15 16" key="1">
    <citation type="submission" date="2019-02" db="EMBL/GenBank/DDBJ databases">
        <title>Kribbella capetownensis sp. nov. and Kribbella speibonae sp. nov., isolated from soil.</title>
        <authorList>
            <person name="Curtis S.M."/>
            <person name="Norton I."/>
            <person name="Everest G.J."/>
            <person name="Meyers P.R."/>
        </authorList>
    </citation>
    <scope>NUCLEOTIDE SEQUENCE [LARGE SCALE GENOMIC DNA]</scope>
    <source>
        <strain evidence="15 16">YM53</strain>
    </source>
</reference>
<keyword evidence="16" id="KW-1185">Reference proteome</keyword>
<dbReference type="Pfam" id="PF13490">
    <property type="entry name" value="zf-HC2"/>
    <property type="match status" value="1"/>
</dbReference>
<dbReference type="Gene3D" id="1.10.10.1320">
    <property type="entry name" value="Anti-sigma factor, zinc-finger domain"/>
    <property type="match status" value="1"/>
</dbReference>
<dbReference type="OrthoDB" id="153510at2"/>
<dbReference type="InterPro" id="IPR018764">
    <property type="entry name" value="RskA_C"/>
</dbReference>
<evidence type="ECO:0000313" key="15">
    <source>
        <dbReference type="EMBL" id="TCC45067.1"/>
    </source>
</evidence>
<dbReference type="InterPro" id="IPR051474">
    <property type="entry name" value="Anti-sigma-K/W_factor"/>
</dbReference>
<keyword evidence="4 12" id="KW-0812">Transmembrane</keyword>
<evidence type="ECO:0000256" key="6">
    <source>
        <dbReference type="ARBA" id="ARBA00023015"/>
    </source>
</evidence>
<dbReference type="EMBL" id="SJKD01000008">
    <property type="protein sequence ID" value="TCC45067.1"/>
    <property type="molecule type" value="Genomic_DNA"/>
</dbReference>
<keyword evidence="7 12" id="KW-0472">Membrane</keyword>
<dbReference type="GO" id="GO:0006417">
    <property type="term" value="P:regulation of translation"/>
    <property type="evidence" value="ECO:0007669"/>
    <property type="project" value="TreeGrafter"/>
</dbReference>
<evidence type="ECO:0000256" key="1">
    <source>
        <dbReference type="ARBA" id="ARBA00004167"/>
    </source>
</evidence>
<dbReference type="AlphaFoldDB" id="A0A4R0JFY2"/>
<evidence type="ECO:0000259" key="14">
    <source>
        <dbReference type="Pfam" id="PF13490"/>
    </source>
</evidence>
<organism evidence="15 16">
    <name type="scientific">Kribbella capetownensis</name>
    <dbReference type="NCBI Taxonomy" id="1572659"/>
    <lineage>
        <taxon>Bacteria</taxon>
        <taxon>Bacillati</taxon>
        <taxon>Actinomycetota</taxon>
        <taxon>Actinomycetes</taxon>
        <taxon>Propionibacteriales</taxon>
        <taxon>Kribbellaceae</taxon>
        <taxon>Kribbella</taxon>
    </lineage>
</organism>
<dbReference type="PANTHER" id="PTHR37461">
    <property type="entry name" value="ANTI-SIGMA-K FACTOR RSKA"/>
    <property type="match status" value="1"/>
</dbReference>
<keyword evidence="8" id="KW-0804">Transcription</keyword>
<feature type="domain" description="Putative zinc-finger" evidence="14">
    <location>
        <begin position="5"/>
        <end position="33"/>
    </location>
</feature>
<evidence type="ECO:0000256" key="10">
    <source>
        <dbReference type="ARBA" id="ARBA00030803"/>
    </source>
</evidence>
<keyword evidence="6" id="KW-0805">Transcription regulation</keyword>
<evidence type="ECO:0000256" key="7">
    <source>
        <dbReference type="ARBA" id="ARBA00023136"/>
    </source>
</evidence>
<evidence type="ECO:0000256" key="12">
    <source>
        <dbReference type="SAM" id="Phobius"/>
    </source>
</evidence>
<dbReference type="GO" id="GO:0005886">
    <property type="term" value="C:plasma membrane"/>
    <property type="evidence" value="ECO:0007669"/>
    <property type="project" value="UniProtKB-SubCell"/>
</dbReference>
<feature type="domain" description="Anti-sigma K factor RskA C-terminal" evidence="13">
    <location>
        <begin position="99"/>
        <end position="231"/>
    </location>
</feature>
<accession>A0A4R0JFY2</accession>
<protein>
    <recommendedName>
        <fullName evidence="10">Regulator of SigK</fullName>
    </recommendedName>
    <alternativeName>
        <fullName evidence="9">Sigma-K anti-sigma factor RskA</fullName>
    </alternativeName>
</protein>
<feature type="transmembrane region" description="Helical" evidence="12">
    <location>
        <begin position="97"/>
        <end position="115"/>
    </location>
</feature>
<feature type="compositionally biased region" description="Polar residues" evidence="11">
    <location>
        <begin position="226"/>
        <end position="239"/>
    </location>
</feature>
<dbReference type="InterPro" id="IPR027383">
    <property type="entry name" value="Znf_put"/>
</dbReference>
<keyword evidence="3" id="KW-1003">Cell membrane</keyword>
<evidence type="ECO:0000256" key="11">
    <source>
        <dbReference type="SAM" id="MobiDB-lite"/>
    </source>
</evidence>
<dbReference type="Pfam" id="PF10099">
    <property type="entry name" value="RskA_C"/>
    <property type="match status" value="1"/>
</dbReference>